<dbReference type="Pfam" id="PF00307">
    <property type="entry name" value="CH"/>
    <property type="match status" value="1"/>
</dbReference>
<feature type="compositionally biased region" description="Polar residues" evidence="5">
    <location>
        <begin position="755"/>
        <end position="775"/>
    </location>
</feature>
<dbReference type="EMBL" id="KQ979955">
    <property type="protein sequence ID" value="KYN18499.1"/>
    <property type="molecule type" value="Genomic_DNA"/>
</dbReference>
<evidence type="ECO:0000259" key="7">
    <source>
        <dbReference type="PROSITE" id="PS51460"/>
    </source>
</evidence>
<dbReference type="GO" id="GO:1904825">
    <property type="term" value="P:protein localization to microtubule plus-end"/>
    <property type="evidence" value="ECO:0007669"/>
    <property type="project" value="TreeGrafter"/>
</dbReference>
<keyword evidence="2" id="KW-0963">Cytoplasm</keyword>
<feature type="region of interest" description="Disordered" evidence="5">
    <location>
        <begin position="399"/>
        <end position="850"/>
    </location>
</feature>
<feature type="compositionally biased region" description="Polar residues" evidence="5">
    <location>
        <begin position="818"/>
        <end position="843"/>
    </location>
</feature>
<feature type="compositionally biased region" description="Polar residues" evidence="5">
    <location>
        <begin position="449"/>
        <end position="459"/>
    </location>
</feature>
<feature type="compositionally biased region" description="Basic residues" evidence="5">
    <location>
        <begin position="464"/>
        <end position="475"/>
    </location>
</feature>
<dbReference type="InterPro" id="IPR036534">
    <property type="entry name" value="GAR_dom_sf"/>
</dbReference>
<dbReference type="GO" id="GO:0008093">
    <property type="term" value="F:cytoskeletal anchor activity"/>
    <property type="evidence" value="ECO:0007669"/>
    <property type="project" value="TreeGrafter"/>
</dbReference>
<sequence>MSVLLEGRSYRPFKSSEEYLIAMKEDLAEWLNALYPELRINLDNFMDRLDTGVALCKHANNVRKYATDYVARRQARKMPMTRSITSLALPMSQVGDVPYLPNAKAGTFFARDNVSNFIDWCRNSLGIIECLLFETEDLIMRKNERHVILCLLEVARRGAKFGMLAPLLVQMERQIDREIAAENKAANGAGNEESDDEYEEEPCLIYGPQPQIVTNDLKTLHELFVGDCPQRSYIKDTRVRVLYRREICDRDTTEPTAINMKRKPLHTARLSATPHRRIDRSAGLSADPIGNALGRREREPWISRSVRDIVEECTCPTQFPMIHVAEGKYRIGDTKVTIYVRVLRSHVMVRVGGGWDTLSHYLEKHDPCRCRNSHRSMISAKLIQKAGGSFDLGNAQVHYERSSPPRTRRSSASSVGSVQNLQSAQLHAPPRSISSNRSRSPTPHRPTAGNKQQHQQQSCDEQKKRSRSPTPHRKLLASPNHQTDLVKQRSRSPTPRANLRSRSPTPRKNTDSSRRNANEEARSPTYYGKLQENGRESGLKVPGEFAKRYVVEGGVARRAVEKDDTPKYEPSIYNYKCSEDSSGSRSPTPSKEEQPTLETFGKDTTANTQKSPHGDGEHSDNCSEVSDEGYRSLGAVQSSTANGNSASTQGSPTVADCQKQPPKAEPEEKSGVETDSIETGLRKVVRKDRLMSPLRVSSPSRSVASSSTGDRTPRAGSIARENSNLSKASSGSKTPKDSNSSPEGSPLNRGGSIRNKVNGSYGTLRKSTPTGSLSKVLSPVTAPKSSKAPVGSSATWNGRQTRRRASIQSDTFLDPRSTPATCVTTPNFSRKSPGRQSLQSRPSPNLGIQYDRNGRRIRTSTMGTASLQSSPTKVTNPLLDQILQKLGDLKDERQMVHKLQGLLRDYQTSTTDNVVDMDFAKVWVDSNGTMTVPQDIQVSVTPRKDPKPQEGCSRIPVPRALSYKRPMSVASDTV</sequence>
<feature type="domain" description="Calponin-homology (CH)" evidence="6">
    <location>
        <begin position="21"/>
        <end position="159"/>
    </location>
</feature>
<dbReference type="GO" id="GO:0001578">
    <property type="term" value="P:microtubule bundle formation"/>
    <property type="evidence" value="ECO:0007669"/>
    <property type="project" value="TreeGrafter"/>
</dbReference>
<comment type="subcellular location">
    <subcellularLocation>
        <location evidence="1">Cytoplasm</location>
        <location evidence="1">Cytoskeleton</location>
    </subcellularLocation>
</comment>
<keyword evidence="9" id="KW-1185">Reference proteome</keyword>
<evidence type="ECO:0000256" key="3">
    <source>
        <dbReference type="ARBA" id="ARBA00023212"/>
    </source>
</evidence>
<dbReference type="PROSITE" id="PS50021">
    <property type="entry name" value="CH"/>
    <property type="match status" value="1"/>
</dbReference>
<feature type="compositionally biased region" description="Low complexity" evidence="5">
    <location>
        <begin position="692"/>
        <end position="707"/>
    </location>
</feature>
<dbReference type="SMART" id="SM00243">
    <property type="entry name" value="GAS2"/>
    <property type="match status" value="1"/>
</dbReference>
<dbReference type="GO" id="GO:0008017">
    <property type="term" value="F:microtubule binding"/>
    <property type="evidence" value="ECO:0007669"/>
    <property type="project" value="InterPro"/>
</dbReference>
<evidence type="ECO:0000313" key="8">
    <source>
        <dbReference type="EMBL" id="KYN18499.1"/>
    </source>
</evidence>
<feature type="compositionally biased region" description="Basic and acidic residues" evidence="5">
    <location>
        <begin position="662"/>
        <end position="672"/>
    </location>
</feature>
<evidence type="ECO:0000256" key="4">
    <source>
        <dbReference type="ARBA" id="ARBA00038441"/>
    </source>
</evidence>
<feature type="compositionally biased region" description="Polar residues" evidence="5">
    <location>
        <begin position="602"/>
        <end position="611"/>
    </location>
</feature>
<protein>
    <submittedName>
        <fullName evidence="8">GAS2-like protein 1</fullName>
    </submittedName>
</protein>
<dbReference type="SUPFAM" id="SSF47576">
    <property type="entry name" value="Calponin-homology domain, CH-domain"/>
    <property type="match status" value="1"/>
</dbReference>
<dbReference type="Gene3D" id="3.30.920.20">
    <property type="entry name" value="Gas2-like domain"/>
    <property type="match status" value="1"/>
</dbReference>
<dbReference type="PANTHER" id="PTHR46756:SF18">
    <property type="entry name" value="GAS2-LIKE PROTEIN PICKLED EGGS"/>
    <property type="match status" value="1"/>
</dbReference>
<dbReference type="SUPFAM" id="SSF143575">
    <property type="entry name" value="GAS2 domain-like"/>
    <property type="match status" value="1"/>
</dbReference>
<name>A0A195E0U2_9HYME</name>
<feature type="compositionally biased region" description="Basic and acidic residues" evidence="5">
    <location>
        <begin position="508"/>
        <end position="522"/>
    </location>
</feature>
<dbReference type="PANTHER" id="PTHR46756">
    <property type="entry name" value="TRANSGELIN"/>
    <property type="match status" value="1"/>
</dbReference>
<evidence type="ECO:0000256" key="1">
    <source>
        <dbReference type="ARBA" id="ARBA00004245"/>
    </source>
</evidence>
<evidence type="ECO:0000256" key="2">
    <source>
        <dbReference type="ARBA" id="ARBA00022490"/>
    </source>
</evidence>
<feature type="compositionally biased region" description="Polar residues" evidence="5">
    <location>
        <begin position="580"/>
        <end position="589"/>
    </location>
</feature>
<feature type="compositionally biased region" description="Polar residues" evidence="5">
    <location>
        <begin position="479"/>
        <end position="507"/>
    </location>
</feature>
<dbReference type="GO" id="GO:0031110">
    <property type="term" value="P:regulation of microtubule polymerization or depolymerization"/>
    <property type="evidence" value="ECO:0007669"/>
    <property type="project" value="TreeGrafter"/>
</dbReference>
<feature type="compositionally biased region" description="Low complexity" evidence="5">
    <location>
        <begin position="404"/>
        <end position="414"/>
    </location>
</feature>
<feature type="compositionally biased region" description="Basic and acidic residues" evidence="5">
    <location>
        <begin position="612"/>
        <end position="621"/>
    </location>
</feature>
<dbReference type="GO" id="GO:0005884">
    <property type="term" value="C:actin filament"/>
    <property type="evidence" value="ECO:0007669"/>
    <property type="project" value="TreeGrafter"/>
</dbReference>
<dbReference type="PROSITE" id="PS51460">
    <property type="entry name" value="GAR"/>
    <property type="match status" value="1"/>
</dbReference>
<dbReference type="SMART" id="SM00033">
    <property type="entry name" value="CH"/>
    <property type="match status" value="1"/>
</dbReference>
<feature type="compositionally biased region" description="Polar residues" evidence="5">
    <location>
        <begin position="415"/>
        <end position="425"/>
    </location>
</feature>
<accession>A0A195E0U2</accession>
<comment type="similarity">
    <text evidence="4">Belongs to the GAS2 family.</text>
</comment>
<feature type="compositionally biased region" description="Polar residues" evidence="5">
    <location>
        <begin position="635"/>
        <end position="652"/>
    </location>
</feature>
<dbReference type="InterPro" id="IPR001715">
    <property type="entry name" value="CH_dom"/>
</dbReference>
<evidence type="ECO:0000259" key="6">
    <source>
        <dbReference type="PROSITE" id="PS50021"/>
    </source>
</evidence>
<dbReference type="GO" id="GO:0001725">
    <property type="term" value="C:stress fiber"/>
    <property type="evidence" value="ECO:0007669"/>
    <property type="project" value="TreeGrafter"/>
</dbReference>
<gene>
    <name evidence="8" type="ORF">ALC57_09179</name>
</gene>
<dbReference type="STRING" id="471704.A0A195E0U2"/>
<evidence type="ECO:0000256" key="5">
    <source>
        <dbReference type="SAM" id="MobiDB-lite"/>
    </source>
</evidence>
<dbReference type="Pfam" id="PF02187">
    <property type="entry name" value="GAS2"/>
    <property type="match status" value="1"/>
</dbReference>
<evidence type="ECO:0000313" key="9">
    <source>
        <dbReference type="Proteomes" id="UP000078492"/>
    </source>
</evidence>
<proteinExistence type="inferred from homology"/>
<reference evidence="8 9" key="1">
    <citation type="submission" date="2015-09" db="EMBL/GenBank/DDBJ databases">
        <title>Trachymyrmex cornetzi WGS genome.</title>
        <authorList>
            <person name="Nygaard S."/>
            <person name="Hu H."/>
            <person name="Boomsma J."/>
            <person name="Zhang G."/>
        </authorList>
    </citation>
    <scope>NUCLEOTIDE SEQUENCE [LARGE SCALE GENOMIC DNA]</scope>
    <source>
        <strain evidence="8">Tcor2-1</strain>
        <tissue evidence="8">Whole body</tissue>
    </source>
</reference>
<dbReference type="Gene3D" id="1.10.418.10">
    <property type="entry name" value="Calponin-like domain"/>
    <property type="match status" value="1"/>
</dbReference>
<feature type="domain" description="GAR" evidence="7">
    <location>
        <begin position="284"/>
        <end position="369"/>
    </location>
</feature>
<dbReference type="AlphaFoldDB" id="A0A195E0U2"/>
<dbReference type="CDD" id="cd21268">
    <property type="entry name" value="CH_GAS2L1_2"/>
    <property type="match status" value="1"/>
</dbReference>
<dbReference type="GO" id="GO:0051015">
    <property type="term" value="F:actin filament binding"/>
    <property type="evidence" value="ECO:0007669"/>
    <property type="project" value="TreeGrafter"/>
</dbReference>
<keyword evidence="3" id="KW-0206">Cytoskeleton</keyword>
<organism evidence="8 9">
    <name type="scientific">Trachymyrmex cornetzi</name>
    <dbReference type="NCBI Taxonomy" id="471704"/>
    <lineage>
        <taxon>Eukaryota</taxon>
        <taxon>Metazoa</taxon>
        <taxon>Ecdysozoa</taxon>
        <taxon>Arthropoda</taxon>
        <taxon>Hexapoda</taxon>
        <taxon>Insecta</taxon>
        <taxon>Pterygota</taxon>
        <taxon>Neoptera</taxon>
        <taxon>Endopterygota</taxon>
        <taxon>Hymenoptera</taxon>
        <taxon>Apocrita</taxon>
        <taxon>Aculeata</taxon>
        <taxon>Formicoidea</taxon>
        <taxon>Formicidae</taxon>
        <taxon>Myrmicinae</taxon>
        <taxon>Trachymyrmex</taxon>
    </lineage>
</organism>
<dbReference type="InterPro" id="IPR036872">
    <property type="entry name" value="CH_dom_sf"/>
</dbReference>
<dbReference type="InterPro" id="IPR003108">
    <property type="entry name" value="GAR_dom"/>
</dbReference>
<feature type="compositionally biased region" description="Polar residues" evidence="5">
    <location>
        <begin position="720"/>
        <end position="743"/>
    </location>
</feature>
<feature type="compositionally biased region" description="Low complexity" evidence="5">
    <location>
        <begin position="429"/>
        <end position="441"/>
    </location>
</feature>
<dbReference type="GO" id="GO:0035371">
    <property type="term" value="C:microtubule plus-end"/>
    <property type="evidence" value="ECO:0007669"/>
    <property type="project" value="TreeGrafter"/>
</dbReference>
<dbReference type="GO" id="GO:0051764">
    <property type="term" value="P:actin crosslink formation"/>
    <property type="evidence" value="ECO:0007669"/>
    <property type="project" value="TreeGrafter"/>
</dbReference>
<feature type="compositionally biased region" description="Basic and acidic residues" evidence="5">
    <location>
        <begin position="558"/>
        <end position="567"/>
    </location>
</feature>
<dbReference type="GO" id="GO:0005737">
    <property type="term" value="C:cytoplasm"/>
    <property type="evidence" value="ECO:0007669"/>
    <property type="project" value="TreeGrafter"/>
</dbReference>
<dbReference type="Proteomes" id="UP000078492">
    <property type="component" value="Unassembled WGS sequence"/>
</dbReference>